<name>A0ACC0VP16_9STRA</name>
<organism evidence="1 2">
    <name type="scientific">Peronosclerospora sorghi</name>
    <dbReference type="NCBI Taxonomy" id="230839"/>
    <lineage>
        <taxon>Eukaryota</taxon>
        <taxon>Sar</taxon>
        <taxon>Stramenopiles</taxon>
        <taxon>Oomycota</taxon>
        <taxon>Peronosporomycetes</taxon>
        <taxon>Peronosporales</taxon>
        <taxon>Peronosporaceae</taxon>
        <taxon>Peronosclerospora</taxon>
    </lineage>
</organism>
<dbReference type="Proteomes" id="UP001163321">
    <property type="component" value="Chromosome 8"/>
</dbReference>
<comment type="caution">
    <text evidence="1">The sequence shown here is derived from an EMBL/GenBank/DDBJ whole genome shotgun (WGS) entry which is preliminary data.</text>
</comment>
<reference evidence="1 2" key="1">
    <citation type="journal article" date="2022" name="bioRxiv">
        <title>The genome of the oomycete Peronosclerospora sorghi, a cosmopolitan pathogen of maize and sorghum, is inflated with dispersed pseudogenes.</title>
        <authorList>
            <person name="Fletcher K."/>
            <person name="Martin F."/>
            <person name="Isakeit T."/>
            <person name="Cavanaugh K."/>
            <person name="Magill C."/>
            <person name="Michelmore R."/>
        </authorList>
    </citation>
    <scope>NUCLEOTIDE SEQUENCE [LARGE SCALE GENOMIC DNA]</scope>
    <source>
        <strain evidence="1">P6</strain>
    </source>
</reference>
<dbReference type="EMBL" id="CM047587">
    <property type="protein sequence ID" value="KAI9908243.1"/>
    <property type="molecule type" value="Genomic_DNA"/>
</dbReference>
<evidence type="ECO:0000313" key="1">
    <source>
        <dbReference type="EMBL" id="KAI9908243.1"/>
    </source>
</evidence>
<proteinExistence type="predicted"/>
<evidence type="ECO:0000313" key="2">
    <source>
        <dbReference type="Proteomes" id="UP001163321"/>
    </source>
</evidence>
<keyword evidence="2" id="KW-1185">Reference proteome</keyword>
<protein>
    <submittedName>
        <fullName evidence="1">Uncharacterized protein</fullName>
    </submittedName>
</protein>
<gene>
    <name evidence="1" type="ORF">PsorP6_003552</name>
</gene>
<accession>A0ACC0VP16</accession>
<sequence length="164" mass="18693">MTLLVTPVTSTDEMHQALALRRKVFIDEQGIPEALEIEDPHDKDPSTIHFVGIDAETGEYVAVARCVVDECNRTAKFSRVAVEAKFRGKHFGAELMNAIENHVRDRVDMFALSSQYPRKGFYEKCGYRCTSDERYCHFEGGIEHCYMVKPATRKIDRDEVAEST</sequence>